<gene>
    <name evidence="1" type="ORF">EZS27_024948</name>
</gene>
<dbReference type="AlphaFoldDB" id="A0A5J4QXS8"/>
<sequence>MHLCSELSQLELEPAMTTDLYIYKKEIDWSALHFGLNIPISLQDIFYQNLKLRLNKGENKTIKLIIEGVEYPVILTNIAFDETKYPTHKELLQIRWLPNSEIAKKLRVVFYSSYKYLSIEREKFTNKKQQLSVPEDMQEYLAIYSTNFDDVFSVECITNNEIQETKVAIFDFDELIIEQILQTQDSSSIIEKIKTIKIRKLAKTIGDNLKLIYGYKCQICGLYIGETYDAKVIHTHHIEYFSLSLNNNANNIMVICPNHHEIIHVTNPVFDRHNKVFKYPNGYIEGLKLNLHL</sequence>
<organism evidence="1">
    <name type="scientific">termite gut metagenome</name>
    <dbReference type="NCBI Taxonomy" id="433724"/>
    <lineage>
        <taxon>unclassified sequences</taxon>
        <taxon>metagenomes</taxon>
        <taxon>organismal metagenomes</taxon>
    </lineage>
</organism>
<reference evidence="1" key="1">
    <citation type="submission" date="2019-03" db="EMBL/GenBank/DDBJ databases">
        <title>Single cell metagenomics reveals metabolic interactions within the superorganism composed of flagellate Streblomastix strix and complex community of Bacteroidetes bacteria on its surface.</title>
        <authorList>
            <person name="Treitli S.C."/>
            <person name="Kolisko M."/>
            <person name="Husnik F."/>
            <person name="Keeling P."/>
            <person name="Hampl V."/>
        </authorList>
    </citation>
    <scope>NUCLEOTIDE SEQUENCE</scope>
    <source>
        <strain evidence="1">STM</strain>
    </source>
</reference>
<evidence type="ECO:0000313" key="1">
    <source>
        <dbReference type="EMBL" id="KAA6325884.1"/>
    </source>
</evidence>
<name>A0A5J4QXS8_9ZZZZ</name>
<accession>A0A5J4QXS8</accession>
<comment type="caution">
    <text evidence="1">The sequence shown here is derived from an EMBL/GenBank/DDBJ whole genome shotgun (WGS) entry which is preliminary data.</text>
</comment>
<dbReference type="Gene3D" id="1.10.30.50">
    <property type="match status" value="1"/>
</dbReference>
<evidence type="ECO:0008006" key="2">
    <source>
        <dbReference type="Google" id="ProtNLM"/>
    </source>
</evidence>
<protein>
    <recommendedName>
        <fullName evidence="2">HNH nuclease domain-containing protein</fullName>
    </recommendedName>
</protein>
<proteinExistence type="predicted"/>
<dbReference type="EMBL" id="SNRY01002272">
    <property type="protein sequence ID" value="KAA6325884.1"/>
    <property type="molecule type" value="Genomic_DNA"/>
</dbReference>